<dbReference type="Proteomes" id="UP000574369">
    <property type="component" value="Unassembled WGS sequence"/>
</dbReference>
<dbReference type="PROSITE" id="PS51007">
    <property type="entry name" value="CYTC"/>
    <property type="match status" value="1"/>
</dbReference>
<accession>A0ABR6H0A1</accession>
<evidence type="ECO:0000256" key="7">
    <source>
        <dbReference type="ARBA" id="ARBA00023136"/>
    </source>
</evidence>
<evidence type="ECO:0000313" key="12">
    <source>
        <dbReference type="EMBL" id="MBB3197069.1"/>
    </source>
</evidence>
<dbReference type="InterPro" id="IPR009056">
    <property type="entry name" value="Cyt_c-like_dom"/>
</dbReference>
<dbReference type="EMBL" id="JACHXO010000010">
    <property type="protein sequence ID" value="MBB3197069.1"/>
    <property type="molecule type" value="Genomic_DNA"/>
</dbReference>
<dbReference type="SUPFAM" id="SSF46626">
    <property type="entry name" value="Cytochrome c"/>
    <property type="match status" value="1"/>
</dbReference>
<keyword evidence="2 8" id="KW-0349">Heme</keyword>
<evidence type="ECO:0000259" key="11">
    <source>
        <dbReference type="PROSITE" id="PS51007"/>
    </source>
</evidence>
<evidence type="ECO:0000256" key="9">
    <source>
        <dbReference type="SAM" id="Phobius"/>
    </source>
</evidence>
<dbReference type="PRINTS" id="PR00603">
    <property type="entry name" value="CYTOCHROMEC1"/>
</dbReference>
<evidence type="ECO:0000256" key="10">
    <source>
        <dbReference type="SAM" id="SignalP"/>
    </source>
</evidence>
<feature type="chain" id="PRO_5046303860" evidence="10">
    <location>
        <begin position="25"/>
        <end position="260"/>
    </location>
</feature>
<evidence type="ECO:0000256" key="3">
    <source>
        <dbReference type="ARBA" id="ARBA00022692"/>
    </source>
</evidence>
<evidence type="ECO:0000256" key="1">
    <source>
        <dbReference type="ARBA" id="ARBA00004370"/>
    </source>
</evidence>
<dbReference type="InterPro" id="IPR036909">
    <property type="entry name" value="Cyt_c-like_dom_sf"/>
</dbReference>
<keyword evidence="10" id="KW-0732">Signal</keyword>
<comment type="caution">
    <text evidence="12">The sequence shown here is derived from an EMBL/GenBank/DDBJ whole genome shotgun (WGS) entry which is preliminary data.</text>
</comment>
<organism evidence="12 13">
    <name type="scientific">Roseateles terrae</name>
    <dbReference type="NCBI Taxonomy" id="431060"/>
    <lineage>
        <taxon>Bacteria</taxon>
        <taxon>Pseudomonadati</taxon>
        <taxon>Pseudomonadota</taxon>
        <taxon>Betaproteobacteria</taxon>
        <taxon>Burkholderiales</taxon>
        <taxon>Sphaerotilaceae</taxon>
        <taxon>Roseateles</taxon>
    </lineage>
</organism>
<sequence length="260" mass="28940">MKKLIALLVTSLALGAGLTPAAQANEAGPAWDHFPVSKMNDVAALQRGAKMFVNYCLNCHSAAYMRYNRLKDLQLTDEQIKNNLLFAGDKVGETMKASIDPKQAKAWFGAAPPDLSVIARSRADGSKGSGADYLYTYLRKYYRDDTKATGWNNLVFPSVAMPHVLWELQGVRTAKFEERPDPHDPSKVTHVFAGFEQVTPGTMSPQQFDDSVADLVAYLQWMGEPAQGTRFRLGVVVVLFLLVFTVFAWRLNASFWKDVK</sequence>
<keyword evidence="5 9" id="KW-1133">Transmembrane helix</keyword>
<keyword evidence="4 8" id="KW-0479">Metal-binding</keyword>
<dbReference type="InterPro" id="IPR002326">
    <property type="entry name" value="Cyt_c1"/>
</dbReference>
<gene>
    <name evidence="12" type="ORF">FHS28_004494</name>
</gene>
<feature type="signal peptide" evidence="10">
    <location>
        <begin position="1"/>
        <end position="24"/>
    </location>
</feature>
<reference evidence="12 13" key="1">
    <citation type="submission" date="2020-08" db="EMBL/GenBank/DDBJ databases">
        <title>Genomic Encyclopedia of Type Strains, Phase III (KMG-III): the genomes of soil and plant-associated and newly described type strains.</title>
        <authorList>
            <person name="Whitman W."/>
        </authorList>
    </citation>
    <scope>NUCLEOTIDE SEQUENCE [LARGE SCALE GENOMIC DNA]</scope>
    <source>
        <strain evidence="12 13">CECT 7247</strain>
    </source>
</reference>
<evidence type="ECO:0000313" key="13">
    <source>
        <dbReference type="Proteomes" id="UP000574369"/>
    </source>
</evidence>
<keyword evidence="6 8" id="KW-0408">Iron</keyword>
<evidence type="ECO:0000256" key="2">
    <source>
        <dbReference type="ARBA" id="ARBA00022617"/>
    </source>
</evidence>
<feature type="domain" description="Cytochrome c" evidence="11">
    <location>
        <begin position="43"/>
        <end position="223"/>
    </location>
</feature>
<dbReference type="RefSeq" id="WP_088454040.1">
    <property type="nucleotide sequence ID" value="NZ_JACHXO010000010.1"/>
</dbReference>
<dbReference type="PANTHER" id="PTHR10266:SF3">
    <property type="entry name" value="CYTOCHROME C1, HEME PROTEIN, MITOCHONDRIAL"/>
    <property type="match status" value="1"/>
</dbReference>
<evidence type="ECO:0000256" key="4">
    <source>
        <dbReference type="ARBA" id="ARBA00022723"/>
    </source>
</evidence>
<keyword evidence="3 9" id="KW-0812">Transmembrane</keyword>
<evidence type="ECO:0000256" key="6">
    <source>
        <dbReference type="ARBA" id="ARBA00023004"/>
    </source>
</evidence>
<dbReference type="PANTHER" id="PTHR10266">
    <property type="entry name" value="CYTOCHROME C1"/>
    <property type="match status" value="1"/>
</dbReference>
<dbReference type="Gene3D" id="1.10.760.10">
    <property type="entry name" value="Cytochrome c-like domain"/>
    <property type="match status" value="1"/>
</dbReference>
<dbReference type="Pfam" id="PF02167">
    <property type="entry name" value="Cytochrom_C1"/>
    <property type="match status" value="2"/>
</dbReference>
<keyword evidence="13" id="KW-1185">Reference proteome</keyword>
<feature type="transmembrane region" description="Helical" evidence="9">
    <location>
        <begin position="231"/>
        <end position="251"/>
    </location>
</feature>
<evidence type="ECO:0000256" key="8">
    <source>
        <dbReference type="PROSITE-ProRule" id="PRU00433"/>
    </source>
</evidence>
<evidence type="ECO:0000256" key="5">
    <source>
        <dbReference type="ARBA" id="ARBA00022989"/>
    </source>
</evidence>
<comment type="subcellular location">
    <subcellularLocation>
        <location evidence="1">Membrane</location>
    </subcellularLocation>
</comment>
<keyword evidence="7 9" id="KW-0472">Membrane</keyword>
<protein>
    <submittedName>
        <fullName evidence="12">Ubiquinol-cytochrome c reductase cytochrome c1 subunit</fullName>
    </submittedName>
</protein>
<proteinExistence type="predicted"/>
<name>A0ABR6H0A1_9BURK</name>